<sequence length="140" mass="16051">MAKIMTPWLVKEWDSSKWFTTAGEPWFTPNEMQKIVAKDAAAGDARKKVEVDYELAAMIKDNLRAYRGFAKSEDIFLQVLYEAKAKRRQKRGQKRSHTEMAETGGSRGRERMLLMSLVACLKKSEALQGIDKLPACCWYL</sequence>
<evidence type="ECO:0000313" key="1">
    <source>
        <dbReference type="EMBL" id="CAD6233477.1"/>
    </source>
</evidence>
<dbReference type="EMBL" id="CAJGYO010000005">
    <property type="protein sequence ID" value="CAD6233477.1"/>
    <property type="molecule type" value="Genomic_DNA"/>
</dbReference>
<comment type="caution">
    <text evidence="1">The sequence shown here is derived from an EMBL/GenBank/DDBJ whole genome shotgun (WGS) entry which is preliminary data.</text>
</comment>
<gene>
    <name evidence="1" type="ORF">NCGR_LOCUS22821</name>
</gene>
<keyword evidence="2" id="KW-1185">Reference proteome</keyword>
<name>A0A811P7F1_9POAL</name>
<evidence type="ECO:0000313" key="2">
    <source>
        <dbReference type="Proteomes" id="UP000604825"/>
    </source>
</evidence>
<protein>
    <submittedName>
        <fullName evidence="1">Uncharacterized protein</fullName>
    </submittedName>
</protein>
<proteinExistence type="predicted"/>
<dbReference type="AlphaFoldDB" id="A0A811P7F1"/>
<organism evidence="1 2">
    <name type="scientific">Miscanthus lutarioriparius</name>
    <dbReference type="NCBI Taxonomy" id="422564"/>
    <lineage>
        <taxon>Eukaryota</taxon>
        <taxon>Viridiplantae</taxon>
        <taxon>Streptophyta</taxon>
        <taxon>Embryophyta</taxon>
        <taxon>Tracheophyta</taxon>
        <taxon>Spermatophyta</taxon>
        <taxon>Magnoliopsida</taxon>
        <taxon>Liliopsida</taxon>
        <taxon>Poales</taxon>
        <taxon>Poaceae</taxon>
        <taxon>PACMAD clade</taxon>
        <taxon>Panicoideae</taxon>
        <taxon>Andropogonodae</taxon>
        <taxon>Andropogoneae</taxon>
        <taxon>Saccharinae</taxon>
        <taxon>Miscanthus</taxon>
    </lineage>
</organism>
<dbReference type="Proteomes" id="UP000604825">
    <property type="component" value="Unassembled WGS sequence"/>
</dbReference>
<accession>A0A811P7F1</accession>
<reference evidence="1" key="1">
    <citation type="submission" date="2020-10" db="EMBL/GenBank/DDBJ databases">
        <authorList>
            <person name="Han B."/>
            <person name="Lu T."/>
            <person name="Zhao Q."/>
            <person name="Huang X."/>
            <person name="Zhao Y."/>
        </authorList>
    </citation>
    <scope>NUCLEOTIDE SEQUENCE</scope>
</reference>